<dbReference type="KEGG" id="mng:MNEG_10197"/>
<dbReference type="Gene3D" id="1.20.1110.10">
    <property type="entry name" value="Calcium-transporting ATPase, transmembrane domain"/>
    <property type="match status" value="1"/>
</dbReference>
<dbReference type="STRING" id="145388.A0A0D2KQ96"/>
<keyword evidence="1" id="KW-0472">Membrane</keyword>
<sequence>MLYLKVSLSDFLTLFSARTHDGFFWSSIPSYLLLTGACISMGISTIIACLWPTNAGDFWTDGLTVEGLALSEYKLWALWVWIYCIIWWWIQDLCKAST</sequence>
<dbReference type="EMBL" id="KK102437">
    <property type="protein sequence ID" value="KIY97768.1"/>
    <property type="molecule type" value="Genomic_DNA"/>
</dbReference>
<dbReference type="AlphaFoldDB" id="A0A0D2KQ96"/>
<proteinExistence type="predicted"/>
<dbReference type="GO" id="GO:0016787">
    <property type="term" value="F:hydrolase activity"/>
    <property type="evidence" value="ECO:0007669"/>
    <property type="project" value="UniProtKB-KW"/>
</dbReference>
<keyword evidence="1" id="KW-1133">Transmembrane helix</keyword>
<dbReference type="RefSeq" id="XP_013896788.1">
    <property type="nucleotide sequence ID" value="XM_014041334.1"/>
</dbReference>
<evidence type="ECO:0000313" key="3">
    <source>
        <dbReference type="Proteomes" id="UP000054498"/>
    </source>
</evidence>
<feature type="transmembrane region" description="Helical" evidence="1">
    <location>
        <begin position="31"/>
        <end position="53"/>
    </location>
</feature>
<protein>
    <submittedName>
        <fullName evidence="2">H+-transporting ATPase</fullName>
        <ecNumber evidence="2">3.6.3.6</ecNumber>
    </submittedName>
</protein>
<organism evidence="2 3">
    <name type="scientific">Monoraphidium neglectum</name>
    <dbReference type="NCBI Taxonomy" id="145388"/>
    <lineage>
        <taxon>Eukaryota</taxon>
        <taxon>Viridiplantae</taxon>
        <taxon>Chlorophyta</taxon>
        <taxon>core chlorophytes</taxon>
        <taxon>Chlorophyceae</taxon>
        <taxon>CS clade</taxon>
        <taxon>Sphaeropleales</taxon>
        <taxon>Selenastraceae</taxon>
        <taxon>Monoraphidium</taxon>
    </lineage>
</organism>
<dbReference type="OrthoDB" id="116380at2759"/>
<feature type="transmembrane region" description="Helical" evidence="1">
    <location>
        <begin position="73"/>
        <end position="90"/>
    </location>
</feature>
<keyword evidence="2" id="KW-0378">Hydrolase</keyword>
<dbReference type="EC" id="3.6.3.6" evidence="2"/>
<dbReference type="Proteomes" id="UP000054498">
    <property type="component" value="Unassembled WGS sequence"/>
</dbReference>
<dbReference type="GeneID" id="25727335"/>
<gene>
    <name evidence="2" type="ORF">MNEG_10197</name>
</gene>
<keyword evidence="1" id="KW-0812">Transmembrane</keyword>
<name>A0A0D2KQ96_9CHLO</name>
<keyword evidence="3" id="KW-1185">Reference proteome</keyword>
<evidence type="ECO:0000313" key="2">
    <source>
        <dbReference type="EMBL" id="KIY97768.1"/>
    </source>
</evidence>
<reference evidence="2 3" key="1">
    <citation type="journal article" date="2013" name="BMC Genomics">
        <title>Reconstruction of the lipid metabolism for the microalga Monoraphidium neglectum from its genome sequence reveals characteristics suitable for biofuel production.</title>
        <authorList>
            <person name="Bogen C."/>
            <person name="Al-Dilaimi A."/>
            <person name="Albersmeier A."/>
            <person name="Wichmann J."/>
            <person name="Grundmann M."/>
            <person name="Rupp O."/>
            <person name="Lauersen K.J."/>
            <person name="Blifernez-Klassen O."/>
            <person name="Kalinowski J."/>
            <person name="Goesmann A."/>
            <person name="Mussgnug J.H."/>
            <person name="Kruse O."/>
        </authorList>
    </citation>
    <scope>NUCLEOTIDE SEQUENCE [LARGE SCALE GENOMIC DNA]</scope>
    <source>
        <strain evidence="2 3">SAG 48.87</strain>
    </source>
</reference>
<evidence type="ECO:0000256" key="1">
    <source>
        <dbReference type="SAM" id="Phobius"/>
    </source>
</evidence>
<accession>A0A0D2KQ96</accession>